<dbReference type="InterPro" id="IPR036188">
    <property type="entry name" value="FAD/NAD-bd_sf"/>
</dbReference>
<dbReference type="EMBL" id="BPWL01000003">
    <property type="protein sequence ID" value="GJJ08067.1"/>
    <property type="molecule type" value="Genomic_DNA"/>
</dbReference>
<dbReference type="GO" id="GO:0042147">
    <property type="term" value="P:retrograde transport, endosome to Golgi"/>
    <property type="evidence" value="ECO:0007669"/>
    <property type="project" value="TreeGrafter"/>
</dbReference>
<feature type="domain" description="FAD dependent oxidoreductase" evidence="2">
    <location>
        <begin position="44"/>
        <end position="448"/>
    </location>
</feature>
<comment type="caution">
    <text evidence="3">The sequence shown here is derived from an EMBL/GenBank/DDBJ whole genome shotgun (WGS) entry which is preliminary data.</text>
</comment>
<keyword evidence="1" id="KW-0472">Membrane</keyword>
<dbReference type="Pfam" id="PF01266">
    <property type="entry name" value="DAO"/>
    <property type="match status" value="1"/>
</dbReference>
<sequence length="474" mass="51155">MTTKDDSDEMLGYSILKSRKLIKAILSMSDDIPTSNSSETKRNIVIIGGGIIGVCAAYYLAKALWEKNVDISESGTTITILEANDIASGASGKAGGFLAKDWHSRESASLGRLSFELHTSLAQSLGGKDVYGYRRVSSFGGVVDVEDLSSGVGKQSNLEDQKQDEGINTHIVNVPRATPTRTHPSALDTPIELDLPTWIRAADSFPLVADEETTAQVHPYLFTQVLFKECLKLGVRYAQGHALKWNRDGGLLGIISPDVSANSGMETKKTLSATTLIIAAGPWSGRVANELLEIDIPMTYLPGHSIILQPPTPGQGPAHSVFVEIRQLARSLNNKEAVHENITQTPEIFFRPDGTIYVAGENTGPPLPDGTKEVNDIIDPESIAKLQRSIQLLGVQGEQIQKQLCYRPLTRRRIPIIGKLGKEVYIATGHGPWGISLGPGTGKILSELVLDEPNSLSADIFGLEPRAHGVAVKE</sequence>
<dbReference type="Proteomes" id="UP001050691">
    <property type="component" value="Unassembled WGS sequence"/>
</dbReference>
<keyword evidence="1" id="KW-0812">Transmembrane</keyword>
<dbReference type="GO" id="GO:0005770">
    <property type="term" value="C:late endosome"/>
    <property type="evidence" value="ECO:0007669"/>
    <property type="project" value="TreeGrafter"/>
</dbReference>
<feature type="transmembrane region" description="Helical" evidence="1">
    <location>
        <begin position="44"/>
        <end position="61"/>
    </location>
</feature>
<dbReference type="Gene3D" id="3.50.50.60">
    <property type="entry name" value="FAD/NAD(P)-binding domain"/>
    <property type="match status" value="1"/>
</dbReference>
<keyword evidence="4" id="KW-1185">Reference proteome</keyword>
<evidence type="ECO:0000256" key="1">
    <source>
        <dbReference type="SAM" id="Phobius"/>
    </source>
</evidence>
<dbReference type="AlphaFoldDB" id="A0AAV5A3Q1"/>
<dbReference type="PANTHER" id="PTHR13847">
    <property type="entry name" value="SARCOSINE DEHYDROGENASE-RELATED"/>
    <property type="match status" value="1"/>
</dbReference>
<proteinExistence type="predicted"/>
<evidence type="ECO:0000259" key="2">
    <source>
        <dbReference type="Pfam" id="PF01266"/>
    </source>
</evidence>
<accession>A0AAV5A3Q1</accession>
<protein>
    <recommendedName>
        <fullName evidence="2">FAD dependent oxidoreductase domain-containing protein</fullName>
    </recommendedName>
</protein>
<dbReference type="InterPro" id="IPR006076">
    <property type="entry name" value="FAD-dep_OxRdtase"/>
</dbReference>
<evidence type="ECO:0000313" key="3">
    <source>
        <dbReference type="EMBL" id="GJJ08067.1"/>
    </source>
</evidence>
<dbReference type="PANTHER" id="PTHR13847:SF185">
    <property type="entry name" value="FAD DEPENDENT OXIDOREDUCTASE SUPERFAMILY (AFU_ORTHOLOGUE AFUA_3G02360)"/>
    <property type="match status" value="1"/>
</dbReference>
<gene>
    <name evidence="3" type="ORF">Clacol_002274</name>
</gene>
<name>A0AAV5A3Q1_9AGAM</name>
<keyword evidence="1" id="KW-1133">Transmembrane helix</keyword>
<dbReference type="SUPFAM" id="SSF51971">
    <property type="entry name" value="Nucleotide-binding domain"/>
    <property type="match status" value="1"/>
</dbReference>
<dbReference type="Gene3D" id="3.30.9.10">
    <property type="entry name" value="D-Amino Acid Oxidase, subunit A, domain 2"/>
    <property type="match status" value="1"/>
</dbReference>
<evidence type="ECO:0000313" key="4">
    <source>
        <dbReference type="Proteomes" id="UP001050691"/>
    </source>
</evidence>
<reference evidence="3" key="1">
    <citation type="submission" date="2021-10" db="EMBL/GenBank/DDBJ databases">
        <title>De novo Genome Assembly of Clathrus columnatus (Basidiomycota, Fungi) Using Illumina and Nanopore Sequence Data.</title>
        <authorList>
            <person name="Ogiso-Tanaka E."/>
            <person name="Itagaki H."/>
            <person name="Hosoya T."/>
            <person name="Hosaka K."/>
        </authorList>
    </citation>
    <scope>NUCLEOTIDE SEQUENCE</scope>
    <source>
        <strain evidence="3">MO-923</strain>
    </source>
</reference>
<dbReference type="GO" id="GO:0005829">
    <property type="term" value="C:cytosol"/>
    <property type="evidence" value="ECO:0007669"/>
    <property type="project" value="GOC"/>
</dbReference>
<organism evidence="3 4">
    <name type="scientific">Clathrus columnatus</name>
    <dbReference type="NCBI Taxonomy" id="1419009"/>
    <lineage>
        <taxon>Eukaryota</taxon>
        <taxon>Fungi</taxon>
        <taxon>Dikarya</taxon>
        <taxon>Basidiomycota</taxon>
        <taxon>Agaricomycotina</taxon>
        <taxon>Agaricomycetes</taxon>
        <taxon>Phallomycetidae</taxon>
        <taxon>Phallales</taxon>
        <taxon>Clathraceae</taxon>
        <taxon>Clathrus</taxon>
    </lineage>
</organism>